<dbReference type="InterPro" id="IPR009649">
    <property type="entry name" value="TraU"/>
</dbReference>
<reference evidence="2" key="1">
    <citation type="journal article" date="2021" name="PeerJ">
        <title>Analysis of 44 Vibrio anguillarum genomes reveals high genetic diversity.</title>
        <authorList>
            <person name="Hansen M.J."/>
            <person name="Dalsgaard I."/>
        </authorList>
    </citation>
    <scope>NUCLEOTIDE SEQUENCE</scope>
    <source>
        <strain evidence="2">850617-1/1</strain>
    </source>
</reference>
<evidence type="ECO:0000256" key="1">
    <source>
        <dbReference type="SAM" id="SignalP"/>
    </source>
</evidence>
<dbReference type="EMBL" id="SCLC01001314">
    <property type="protein sequence ID" value="MBF4437767.1"/>
    <property type="molecule type" value="Genomic_DNA"/>
</dbReference>
<protein>
    <submittedName>
        <fullName evidence="2">Conjugal transfer protein TraU</fullName>
    </submittedName>
</protein>
<name>A0AAW4BHY1_VIBAN</name>
<evidence type="ECO:0000313" key="2">
    <source>
        <dbReference type="EMBL" id="MBF4437767.1"/>
    </source>
</evidence>
<evidence type="ECO:0000313" key="3">
    <source>
        <dbReference type="Proteomes" id="UP000786185"/>
    </source>
</evidence>
<proteinExistence type="predicted"/>
<accession>A0AAW4BHY1</accession>
<organism evidence="2 3">
    <name type="scientific">Vibrio anguillarum</name>
    <name type="common">Listonella anguillarum</name>
    <dbReference type="NCBI Taxonomy" id="55601"/>
    <lineage>
        <taxon>Bacteria</taxon>
        <taxon>Pseudomonadati</taxon>
        <taxon>Pseudomonadota</taxon>
        <taxon>Gammaproteobacteria</taxon>
        <taxon>Vibrionales</taxon>
        <taxon>Vibrionaceae</taxon>
        <taxon>Vibrio</taxon>
    </lineage>
</organism>
<keyword evidence="1" id="KW-0732">Signal</keyword>
<dbReference type="Pfam" id="PF06834">
    <property type="entry name" value="TraU"/>
    <property type="match status" value="1"/>
</dbReference>
<feature type="signal peptide" evidence="1">
    <location>
        <begin position="1"/>
        <end position="21"/>
    </location>
</feature>
<feature type="non-terminal residue" evidence="2">
    <location>
        <position position="234"/>
    </location>
</feature>
<comment type="caution">
    <text evidence="2">The sequence shown here is derived from an EMBL/GenBank/DDBJ whole genome shotgun (WGS) entry which is preliminary data.</text>
</comment>
<gene>
    <name evidence="2" type="ORF">ERJ77_25445</name>
</gene>
<dbReference type="Proteomes" id="UP000786185">
    <property type="component" value="Unassembled WGS sequence"/>
</dbReference>
<feature type="chain" id="PRO_5043576763" evidence="1">
    <location>
        <begin position="22"/>
        <end position="234"/>
    </location>
</feature>
<sequence length="234" mass="25111">MKILIRLLVTSALIVSAQANAMLNPITDISWRCMFPLTIAGITLMAGEGGDKGDIGNPVCTCMTGSGIPFFGLKTQFWEPSRMIDTVSEPYKMMILGTSLGGSSKAKLGGSLNTGNGTGRAFQQMHYYIFPVWKMLDMFYDIPCLESKGFDIPIMTELVPTWNNDTLAMIMNPEAILFGNPVSAIACAADASSALVGKPVDYLFWCMGSWGNAYPLAGSITSTDYLEANAGLAA</sequence>
<dbReference type="AlphaFoldDB" id="A0AAW4BHY1"/>